<dbReference type="Proteomes" id="UP001055811">
    <property type="component" value="Linkage Group LG07"/>
</dbReference>
<reference evidence="1 2" key="2">
    <citation type="journal article" date="2022" name="Mol. Ecol. Resour.">
        <title>The genomes of chicory, endive, great burdock and yacon provide insights into Asteraceae paleo-polyploidization history and plant inulin production.</title>
        <authorList>
            <person name="Fan W."/>
            <person name="Wang S."/>
            <person name="Wang H."/>
            <person name="Wang A."/>
            <person name="Jiang F."/>
            <person name="Liu H."/>
            <person name="Zhao H."/>
            <person name="Xu D."/>
            <person name="Zhang Y."/>
        </authorList>
    </citation>
    <scope>NUCLEOTIDE SEQUENCE [LARGE SCALE GENOMIC DNA]</scope>
    <source>
        <strain evidence="2">cv. Punajuju</strain>
        <tissue evidence="1">Leaves</tissue>
    </source>
</reference>
<dbReference type="EMBL" id="CM042015">
    <property type="protein sequence ID" value="KAI3708023.1"/>
    <property type="molecule type" value="Genomic_DNA"/>
</dbReference>
<organism evidence="1 2">
    <name type="scientific">Cichorium intybus</name>
    <name type="common">Chicory</name>
    <dbReference type="NCBI Taxonomy" id="13427"/>
    <lineage>
        <taxon>Eukaryota</taxon>
        <taxon>Viridiplantae</taxon>
        <taxon>Streptophyta</taxon>
        <taxon>Embryophyta</taxon>
        <taxon>Tracheophyta</taxon>
        <taxon>Spermatophyta</taxon>
        <taxon>Magnoliopsida</taxon>
        <taxon>eudicotyledons</taxon>
        <taxon>Gunneridae</taxon>
        <taxon>Pentapetalae</taxon>
        <taxon>asterids</taxon>
        <taxon>campanulids</taxon>
        <taxon>Asterales</taxon>
        <taxon>Asteraceae</taxon>
        <taxon>Cichorioideae</taxon>
        <taxon>Cichorieae</taxon>
        <taxon>Cichoriinae</taxon>
        <taxon>Cichorium</taxon>
    </lineage>
</organism>
<accession>A0ACB9AE80</accession>
<evidence type="ECO:0000313" key="2">
    <source>
        <dbReference type="Proteomes" id="UP001055811"/>
    </source>
</evidence>
<proteinExistence type="predicted"/>
<name>A0ACB9AE80_CICIN</name>
<protein>
    <submittedName>
        <fullName evidence="1">Uncharacterized protein</fullName>
    </submittedName>
</protein>
<evidence type="ECO:0000313" key="1">
    <source>
        <dbReference type="EMBL" id="KAI3708023.1"/>
    </source>
</evidence>
<reference evidence="2" key="1">
    <citation type="journal article" date="2022" name="Mol. Ecol. Resour.">
        <title>The genomes of chicory, endive, great burdock and yacon provide insights into Asteraceae palaeo-polyploidization history and plant inulin production.</title>
        <authorList>
            <person name="Fan W."/>
            <person name="Wang S."/>
            <person name="Wang H."/>
            <person name="Wang A."/>
            <person name="Jiang F."/>
            <person name="Liu H."/>
            <person name="Zhao H."/>
            <person name="Xu D."/>
            <person name="Zhang Y."/>
        </authorList>
    </citation>
    <scope>NUCLEOTIDE SEQUENCE [LARGE SCALE GENOMIC DNA]</scope>
    <source>
        <strain evidence="2">cv. Punajuju</strain>
    </source>
</reference>
<comment type="caution">
    <text evidence="1">The sequence shown here is derived from an EMBL/GenBank/DDBJ whole genome shotgun (WGS) entry which is preliminary data.</text>
</comment>
<keyword evidence="2" id="KW-1185">Reference proteome</keyword>
<gene>
    <name evidence="1" type="ORF">L2E82_37023</name>
</gene>
<sequence>MICLTQKSPKETWKLEKILVFVCLLLNQHNHYKTFIPIFLFLPAWMDAKASAFLNHDSRPNSRLPKP</sequence>